<protein>
    <submittedName>
        <fullName evidence="1">Uncharacterized protein</fullName>
    </submittedName>
</protein>
<accession>A0A0B0NWD9</accession>
<gene>
    <name evidence="1" type="ORF">F383_20898</name>
</gene>
<sequence>MSRRRLNEYRHPDKLRRFRSIANGFGINKVEVIHTNNASILV</sequence>
<dbReference type="Proteomes" id="UP000032142">
    <property type="component" value="Unassembled WGS sequence"/>
</dbReference>
<proteinExistence type="predicted"/>
<evidence type="ECO:0000313" key="1">
    <source>
        <dbReference type="EMBL" id="KHG16967.1"/>
    </source>
</evidence>
<reference evidence="2" key="1">
    <citation type="submission" date="2014-09" db="EMBL/GenBank/DDBJ databases">
        <authorList>
            <person name="Mudge J."/>
            <person name="Ramaraj T."/>
            <person name="Lindquist I.E."/>
            <person name="Bharti A.K."/>
            <person name="Sundararajan A."/>
            <person name="Cameron C.T."/>
            <person name="Woodward J.E."/>
            <person name="May G.D."/>
            <person name="Brubaker C."/>
            <person name="Broadhvest J."/>
            <person name="Wilkins T.A."/>
        </authorList>
    </citation>
    <scope>NUCLEOTIDE SEQUENCE</scope>
    <source>
        <strain evidence="2">cv. AKA8401</strain>
    </source>
</reference>
<keyword evidence="2" id="KW-1185">Reference proteome</keyword>
<dbReference type="EMBL" id="KN407277">
    <property type="protein sequence ID" value="KHG16967.1"/>
    <property type="molecule type" value="Genomic_DNA"/>
</dbReference>
<dbReference type="AlphaFoldDB" id="A0A0B0NWD9"/>
<organism evidence="1 2">
    <name type="scientific">Gossypium arboreum</name>
    <name type="common">Tree cotton</name>
    <name type="synonym">Gossypium nanking</name>
    <dbReference type="NCBI Taxonomy" id="29729"/>
    <lineage>
        <taxon>Eukaryota</taxon>
        <taxon>Viridiplantae</taxon>
        <taxon>Streptophyta</taxon>
        <taxon>Embryophyta</taxon>
        <taxon>Tracheophyta</taxon>
        <taxon>Spermatophyta</taxon>
        <taxon>Magnoliopsida</taxon>
        <taxon>eudicotyledons</taxon>
        <taxon>Gunneridae</taxon>
        <taxon>Pentapetalae</taxon>
        <taxon>rosids</taxon>
        <taxon>malvids</taxon>
        <taxon>Malvales</taxon>
        <taxon>Malvaceae</taxon>
        <taxon>Malvoideae</taxon>
        <taxon>Gossypium</taxon>
    </lineage>
</organism>
<evidence type="ECO:0000313" key="2">
    <source>
        <dbReference type="Proteomes" id="UP000032142"/>
    </source>
</evidence>
<name>A0A0B0NWD9_GOSAR</name>